<organism evidence="1 2">
    <name type="scientific">Leucogyrophana mollusca</name>
    <dbReference type="NCBI Taxonomy" id="85980"/>
    <lineage>
        <taxon>Eukaryota</taxon>
        <taxon>Fungi</taxon>
        <taxon>Dikarya</taxon>
        <taxon>Basidiomycota</taxon>
        <taxon>Agaricomycotina</taxon>
        <taxon>Agaricomycetes</taxon>
        <taxon>Agaricomycetidae</taxon>
        <taxon>Boletales</taxon>
        <taxon>Boletales incertae sedis</taxon>
        <taxon>Leucogyrophana</taxon>
    </lineage>
</organism>
<dbReference type="EMBL" id="MU266560">
    <property type="protein sequence ID" value="KAH7920756.1"/>
    <property type="molecule type" value="Genomic_DNA"/>
</dbReference>
<reference evidence="1" key="1">
    <citation type="journal article" date="2021" name="New Phytol.">
        <title>Evolutionary innovations through gain and loss of genes in the ectomycorrhizal Boletales.</title>
        <authorList>
            <person name="Wu G."/>
            <person name="Miyauchi S."/>
            <person name="Morin E."/>
            <person name="Kuo A."/>
            <person name="Drula E."/>
            <person name="Varga T."/>
            <person name="Kohler A."/>
            <person name="Feng B."/>
            <person name="Cao Y."/>
            <person name="Lipzen A."/>
            <person name="Daum C."/>
            <person name="Hundley H."/>
            <person name="Pangilinan J."/>
            <person name="Johnson J."/>
            <person name="Barry K."/>
            <person name="LaButti K."/>
            <person name="Ng V."/>
            <person name="Ahrendt S."/>
            <person name="Min B."/>
            <person name="Choi I.G."/>
            <person name="Park H."/>
            <person name="Plett J.M."/>
            <person name="Magnuson J."/>
            <person name="Spatafora J.W."/>
            <person name="Nagy L.G."/>
            <person name="Henrissat B."/>
            <person name="Grigoriev I.V."/>
            <person name="Yang Z.L."/>
            <person name="Xu J."/>
            <person name="Martin F.M."/>
        </authorList>
    </citation>
    <scope>NUCLEOTIDE SEQUENCE</scope>
    <source>
        <strain evidence="1">KUC20120723A-06</strain>
    </source>
</reference>
<keyword evidence="2" id="KW-1185">Reference proteome</keyword>
<dbReference type="Proteomes" id="UP000790709">
    <property type="component" value="Unassembled WGS sequence"/>
</dbReference>
<evidence type="ECO:0000313" key="2">
    <source>
        <dbReference type="Proteomes" id="UP000790709"/>
    </source>
</evidence>
<comment type="caution">
    <text evidence="1">The sequence shown here is derived from an EMBL/GenBank/DDBJ whole genome shotgun (WGS) entry which is preliminary data.</text>
</comment>
<sequence length="130" mass="14747">MESAPKTVTTKPRSTRPPGRPIATHLFGYVLENAFLFKYAKEHQCEVYRSDGSVDRDTLEAAVWNMQKSGAMFARLALVQDRSQPGGIVFCLYIANNLRPENATEERTRRLKAAVGVDEDPQWIPIRQRP</sequence>
<gene>
    <name evidence="1" type="ORF">BV22DRAFT_1132819</name>
</gene>
<name>A0ACB8B4W8_9AGAM</name>
<proteinExistence type="predicted"/>
<evidence type="ECO:0000313" key="1">
    <source>
        <dbReference type="EMBL" id="KAH7920756.1"/>
    </source>
</evidence>
<accession>A0ACB8B4W8</accession>
<protein>
    <submittedName>
        <fullName evidence="1">Uncharacterized protein</fullName>
    </submittedName>
</protein>